<sequence>MTQRKESEVIDTEVLVVGAGPVGLSLAGDLGWRGHSCIIVERGDGLIYQPKMDQVGIRTMEFCRRWGIVADVEASPYNRDYPQDNIYVTSLNGWELGREFFPSMRTDQPPPYSPQKRERCPQNMFDPILRKFAESHESVQLKLRHKLVALTQDDQGVTATVQDLEHDREVTIRARYVVGCDGGRSRVREQLGIIMSGRGLLTYTTNVIFRCENFDALHHTKPGYRYIFLGPEGTWGTLVAINGRDQWRMSLIGNAQENKTYTEDELKAFAWRAMGKPFELEILSILPWQRYELVADTYRKGRCFLAGDSCHLTSPTGGLGMNTGIGDAVDLGWKLSAMLEGWGGPKLLDSYEIERRPVAQRIVNISTKNLQLMKSPGKNDKLLEDSEEGRATRERVGKSFSEAMKREWFLMNVHLGYRYIDSPVVVYEPEDPEQLAREAAETANYEPTTQPGRRAPHAWLADGRSTHDLFGKTYVLVDTGAQGADEREAALLNAATTRAVPMQVARWPEPAIAGLYQTRYVLVRPDDTVAWRGDRLPQDTAALLATVTGH</sequence>
<evidence type="ECO:0000256" key="2">
    <source>
        <dbReference type="ARBA" id="ARBA00022630"/>
    </source>
</evidence>
<organism evidence="5 6">
    <name type="scientific">Achromobacter denitrificans</name>
    <name type="common">Alcaligenes denitrificans</name>
    <dbReference type="NCBI Taxonomy" id="32002"/>
    <lineage>
        <taxon>Bacteria</taxon>
        <taxon>Pseudomonadati</taxon>
        <taxon>Pseudomonadota</taxon>
        <taxon>Betaproteobacteria</taxon>
        <taxon>Burkholderiales</taxon>
        <taxon>Alcaligenaceae</taxon>
        <taxon>Achromobacter</taxon>
    </lineage>
</organism>
<dbReference type="PANTHER" id="PTHR43004:SF19">
    <property type="entry name" value="BINDING MONOOXYGENASE, PUTATIVE (JCVI)-RELATED"/>
    <property type="match status" value="1"/>
</dbReference>
<name>A0ABZ3G9Z8_ACHDE</name>
<dbReference type="SUPFAM" id="SSF51905">
    <property type="entry name" value="FAD/NAD(P)-binding domain"/>
    <property type="match status" value="1"/>
</dbReference>
<dbReference type="NCBIfam" id="NF004780">
    <property type="entry name" value="PRK06126.1"/>
    <property type="match status" value="1"/>
</dbReference>
<proteinExistence type="predicted"/>
<protein>
    <submittedName>
        <fullName evidence="5">FAD-dependent oxidoreductase</fullName>
    </submittedName>
</protein>
<evidence type="ECO:0000313" key="5">
    <source>
        <dbReference type="EMBL" id="XAN18761.1"/>
    </source>
</evidence>
<keyword evidence="2" id="KW-0285">Flavoprotein</keyword>
<keyword evidence="6" id="KW-1185">Reference proteome</keyword>
<reference evidence="5 6" key="1">
    <citation type="submission" date="2024-05" db="EMBL/GenBank/DDBJ databases">
        <title>Achromobacter denitrificans. BP1, complete genome.</title>
        <authorList>
            <person name="Zhang B."/>
        </authorList>
    </citation>
    <scope>NUCLEOTIDE SEQUENCE [LARGE SCALE GENOMIC DNA]</scope>
    <source>
        <strain evidence="5 6">BP1</strain>
    </source>
</reference>
<dbReference type="Gene3D" id="3.50.50.60">
    <property type="entry name" value="FAD/NAD(P)-binding domain"/>
    <property type="match status" value="1"/>
</dbReference>
<dbReference type="InterPro" id="IPR036188">
    <property type="entry name" value="FAD/NAD-bd_sf"/>
</dbReference>
<dbReference type="RefSeq" id="WP_123787450.1">
    <property type="nucleotide sequence ID" value="NZ_CP154792.1"/>
</dbReference>
<dbReference type="Gene3D" id="3.30.9.10">
    <property type="entry name" value="D-Amino Acid Oxidase, subunit A, domain 2"/>
    <property type="match status" value="1"/>
</dbReference>
<evidence type="ECO:0000259" key="4">
    <source>
        <dbReference type="Pfam" id="PF01494"/>
    </source>
</evidence>
<dbReference type="Pfam" id="PF21274">
    <property type="entry name" value="Rng_hyd_C"/>
    <property type="match status" value="1"/>
</dbReference>
<dbReference type="PRINTS" id="PR00420">
    <property type="entry name" value="RNGMNOXGNASE"/>
</dbReference>
<feature type="domain" description="FAD-binding" evidence="4">
    <location>
        <begin position="11"/>
        <end position="364"/>
    </location>
</feature>
<keyword evidence="3" id="KW-0274">FAD</keyword>
<comment type="cofactor">
    <cofactor evidence="1">
        <name>FAD</name>
        <dbReference type="ChEBI" id="CHEBI:57692"/>
    </cofactor>
</comment>
<gene>
    <name evidence="5" type="ORF">AAIK43_12140</name>
</gene>
<dbReference type="EMBL" id="CP154792">
    <property type="protein sequence ID" value="XAN18761.1"/>
    <property type="molecule type" value="Genomic_DNA"/>
</dbReference>
<dbReference type="InterPro" id="IPR050641">
    <property type="entry name" value="RIFMO-like"/>
</dbReference>
<dbReference type="Pfam" id="PF01494">
    <property type="entry name" value="FAD_binding_3"/>
    <property type="match status" value="1"/>
</dbReference>
<evidence type="ECO:0000256" key="1">
    <source>
        <dbReference type="ARBA" id="ARBA00001974"/>
    </source>
</evidence>
<evidence type="ECO:0000313" key="6">
    <source>
        <dbReference type="Proteomes" id="UP001446337"/>
    </source>
</evidence>
<dbReference type="PANTHER" id="PTHR43004">
    <property type="entry name" value="TRK SYSTEM POTASSIUM UPTAKE PROTEIN"/>
    <property type="match status" value="1"/>
</dbReference>
<dbReference type="InterPro" id="IPR002938">
    <property type="entry name" value="FAD-bd"/>
</dbReference>
<evidence type="ECO:0000256" key="3">
    <source>
        <dbReference type="ARBA" id="ARBA00022827"/>
    </source>
</evidence>
<dbReference type="Gene3D" id="3.40.30.120">
    <property type="match status" value="1"/>
</dbReference>
<dbReference type="Proteomes" id="UP001446337">
    <property type="component" value="Chromosome"/>
</dbReference>
<accession>A0ABZ3G9Z8</accession>